<dbReference type="EMBL" id="JAVDXQ010000001">
    <property type="protein sequence ID" value="MDR7295404.1"/>
    <property type="molecule type" value="Genomic_DNA"/>
</dbReference>
<accession>A0ABU1Z458</accession>
<comment type="caution">
    <text evidence="4">The sequence shown here is derived from an EMBL/GenBank/DDBJ whole genome shotgun (WGS) entry which is preliminary data.</text>
</comment>
<name>A0ABU1Z458_9BURK</name>
<dbReference type="GO" id="GO:0008738">
    <property type="term" value="F:L-fuculose-phosphate aldolase activity"/>
    <property type="evidence" value="ECO:0007669"/>
    <property type="project" value="UniProtKB-EC"/>
</dbReference>
<keyword evidence="1" id="KW-0479">Metal-binding</keyword>
<keyword evidence="5" id="KW-1185">Reference proteome</keyword>
<sequence length="216" mass="22773">MNFEAPRAHVVELCLVLSRRGHFAGTGGNIMLRIDAQHVAVTPSAMDYFAMGPADVCVLRLTDLAKVDGDQAPTVEASLHARLLRARPDVGCSIHTHQPVASACALLGRELDVPPELRASLGARVPVAGYAPSGSAWLSAKLARQVAPDVNAYLMRNHGILCCGRDSAAALQAVEDLEQLASAHLRARIAARAAADAAAAPALQRVLDALQRRTPS</sequence>
<dbReference type="SMART" id="SM01007">
    <property type="entry name" value="Aldolase_II"/>
    <property type="match status" value="1"/>
</dbReference>
<gene>
    <name evidence="4" type="ORF">J2X16_000725</name>
</gene>
<protein>
    <submittedName>
        <fullName evidence="4">L-fuculose-phosphate aldolase</fullName>
        <ecNumber evidence="4">4.1.2.17</ecNumber>
    </submittedName>
</protein>
<feature type="domain" description="Class II aldolase/adducin N-terminal" evidence="3">
    <location>
        <begin position="8"/>
        <end position="185"/>
    </location>
</feature>
<dbReference type="SUPFAM" id="SSF53639">
    <property type="entry name" value="AraD/HMP-PK domain-like"/>
    <property type="match status" value="1"/>
</dbReference>
<dbReference type="PANTHER" id="PTHR22789:SF0">
    <property type="entry name" value="3-OXO-TETRONATE 4-PHOSPHATE DECARBOXYLASE-RELATED"/>
    <property type="match status" value="1"/>
</dbReference>
<dbReference type="Proteomes" id="UP001180536">
    <property type="component" value="Unassembled WGS sequence"/>
</dbReference>
<evidence type="ECO:0000256" key="1">
    <source>
        <dbReference type="ARBA" id="ARBA00022723"/>
    </source>
</evidence>
<dbReference type="RefSeq" id="WP_310341761.1">
    <property type="nucleotide sequence ID" value="NZ_JAVDXQ010000001.1"/>
</dbReference>
<proteinExistence type="predicted"/>
<evidence type="ECO:0000259" key="3">
    <source>
        <dbReference type="SMART" id="SM01007"/>
    </source>
</evidence>
<dbReference type="InterPro" id="IPR050197">
    <property type="entry name" value="Aldolase_class_II_sugar_metab"/>
</dbReference>
<evidence type="ECO:0000313" key="5">
    <source>
        <dbReference type="Proteomes" id="UP001180536"/>
    </source>
</evidence>
<dbReference type="PANTHER" id="PTHR22789">
    <property type="entry name" value="FUCULOSE PHOSPHATE ALDOLASE"/>
    <property type="match status" value="1"/>
</dbReference>
<dbReference type="EC" id="4.1.2.17" evidence="4"/>
<dbReference type="InterPro" id="IPR001303">
    <property type="entry name" value="Aldolase_II/adducin_N"/>
</dbReference>
<keyword evidence="2 4" id="KW-0456">Lyase</keyword>
<dbReference type="InterPro" id="IPR036409">
    <property type="entry name" value="Aldolase_II/adducin_N_sf"/>
</dbReference>
<evidence type="ECO:0000256" key="2">
    <source>
        <dbReference type="ARBA" id="ARBA00023239"/>
    </source>
</evidence>
<reference evidence="4 5" key="1">
    <citation type="submission" date="2023-07" db="EMBL/GenBank/DDBJ databases">
        <title>Sorghum-associated microbial communities from plants grown in Nebraska, USA.</title>
        <authorList>
            <person name="Schachtman D."/>
        </authorList>
    </citation>
    <scope>NUCLEOTIDE SEQUENCE [LARGE SCALE GENOMIC DNA]</scope>
    <source>
        <strain evidence="4 5">BE310</strain>
    </source>
</reference>
<evidence type="ECO:0000313" key="4">
    <source>
        <dbReference type="EMBL" id="MDR7295404.1"/>
    </source>
</evidence>
<dbReference type="Pfam" id="PF00596">
    <property type="entry name" value="Aldolase_II"/>
    <property type="match status" value="1"/>
</dbReference>
<dbReference type="Gene3D" id="3.40.225.10">
    <property type="entry name" value="Class II aldolase/adducin N-terminal domain"/>
    <property type="match status" value="1"/>
</dbReference>
<organism evidence="4 5">
    <name type="scientific">Pelomonas aquatica</name>
    <dbReference type="NCBI Taxonomy" id="431058"/>
    <lineage>
        <taxon>Bacteria</taxon>
        <taxon>Pseudomonadati</taxon>
        <taxon>Pseudomonadota</taxon>
        <taxon>Betaproteobacteria</taxon>
        <taxon>Burkholderiales</taxon>
        <taxon>Sphaerotilaceae</taxon>
        <taxon>Roseateles</taxon>
    </lineage>
</organism>